<dbReference type="AlphaFoldDB" id="A0A4Z1L5X5"/>
<sequence length="91" mass="10264">MDAITEITTSSNSCSSSAAIRRRLWLPFVMQPGNPERPENLAVPLVVIFEEPNGHAMKPLSYKCRSYASDHPIRHGLALFERGVCQKLRRL</sequence>
<keyword evidence="2" id="KW-1185">Reference proteome</keyword>
<reference evidence="1 2" key="1">
    <citation type="submission" date="2017-12" db="EMBL/GenBank/DDBJ databases">
        <title>Comparative genomics of Botrytis spp.</title>
        <authorList>
            <person name="Valero-Jimenez C.A."/>
            <person name="Tapia P."/>
            <person name="Veloso J."/>
            <person name="Silva-Moreno E."/>
            <person name="Staats M."/>
            <person name="Valdes J.H."/>
            <person name="Van Kan J.A.L."/>
        </authorList>
    </citation>
    <scope>NUCLEOTIDE SEQUENCE [LARGE SCALE GENOMIC DNA]</scope>
    <source>
        <strain evidence="1 2">MUCL3349</strain>
    </source>
</reference>
<proteinExistence type="predicted"/>
<gene>
    <name evidence="1" type="ORF">BPOR_0011g00270</name>
</gene>
<evidence type="ECO:0000313" key="2">
    <source>
        <dbReference type="Proteomes" id="UP000297280"/>
    </source>
</evidence>
<evidence type="ECO:0000313" key="1">
    <source>
        <dbReference type="EMBL" id="TGO92076.1"/>
    </source>
</evidence>
<protein>
    <submittedName>
        <fullName evidence="1">Uncharacterized protein</fullName>
    </submittedName>
</protein>
<organism evidence="1 2">
    <name type="scientific">Botrytis porri</name>
    <dbReference type="NCBI Taxonomy" id="87229"/>
    <lineage>
        <taxon>Eukaryota</taxon>
        <taxon>Fungi</taxon>
        <taxon>Dikarya</taxon>
        <taxon>Ascomycota</taxon>
        <taxon>Pezizomycotina</taxon>
        <taxon>Leotiomycetes</taxon>
        <taxon>Helotiales</taxon>
        <taxon>Sclerotiniaceae</taxon>
        <taxon>Botrytis</taxon>
    </lineage>
</organism>
<dbReference type="Proteomes" id="UP000297280">
    <property type="component" value="Unassembled WGS sequence"/>
</dbReference>
<accession>A0A4Z1L5X5</accession>
<dbReference type="EMBL" id="PQXO01000011">
    <property type="protein sequence ID" value="TGO92076.1"/>
    <property type="molecule type" value="Genomic_DNA"/>
</dbReference>
<comment type="caution">
    <text evidence="1">The sequence shown here is derived from an EMBL/GenBank/DDBJ whole genome shotgun (WGS) entry which is preliminary data.</text>
</comment>
<name>A0A4Z1L5X5_9HELO</name>